<name>A0A840KHT1_9FLAO</name>
<proteinExistence type="predicted"/>
<evidence type="ECO:0000313" key="1">
    <source>
        <dbReference type="EMBL" id="MBB4807063.1"/>
    </source>
</evidence>
<dbReference type="EMBL" id="JACHLE010000003">
    <property type="protein sequence ID" value="MBB4807063.1"/>
    <property type="molecule type" value="Genomic_DNA"/>
</dbReference>
<protein>
    <submittedName>
        <fullName evidence="1">Uncharacterized protein</fullName>
    </submittedName>
</protein>
<evidence type="ECO:0000313" key="2">
    <source>
        <dbReference type="Proteomes" id="UP000592180"/>
    </source>
</evidence>
<sequence length="44" mass="5297">MKQKSQNVQPKTVQEFNSIMNQRHVSFNKLLKENFTKKPNHIKK</sequence>
<comment type="caution">
    <text evidence="1">The sequence shown here is derived from an EMBL/GenBank/DDBJ whole genome shotgun (WGS) entry which is preliminary data.</text>
</comment>
<accession>A0A840KHT1</accession>
<reference evidence="1 2" key="1">
    <citation type="submission" date="2020-08" db="EMBL/GenBank/DDBJ databases">
        <title>Functional genomics of gut bacteria from endangered species of beetles.</title>
        <authorList>
            <person name="Carlos-Shanley C."/>
        </authorList>
    </citation>
    <scope>NUCLEOTIDE SEQUENCE [LARGE SCALE GENOMIC DNA]</scope>
    <source>
        <strain evidence="1 2">S00151</strain>
    </source>
</reference>
<dbReference type="Proteomes" id="UP000592180">
    <property type="component" value="Unassembled WGS sequence"/>
</dbReference>
<dbReference type="AlphaFoldDB" id="A0A840KHT1"/>
<gene>
    <name evidence="1" type="ORF">HNP38_002367</name>
</gene>
<keyword evidence="2" id="KW-1185">Reference proteome</keyword>
<organism evidence="1 2">
    <name type="scientific">Chryseobacterium defluvii</name>
    <dbReference type="NCBI Taxonomy" id="160396"/>
    <lineage>
        <taxon>Bacteria</taxon>
        <taxon>Pseudomonadati</taxon>
        <taxon>Bacteroidota</taxon>
        <taxon>Flavobacteriia</taxon>
        <taxon>Flavobacteriales</taxon>
        <taxon>Weeksellaceae</taxon>
        <taxon>Chryseobacterium group</taxon>
        <taxon>Chryseobacterium</taxon>
    </lineage>
</organism>